<feature type="region of interest" description="Disordered" evidence="1">
    <location>
        <begin position="118"/>
        <end position="157"/>
    </location>
</feature>
<evidence type="ECO:0000313" key="3">
    <source>
        <dbReference type="Proteomes" id="UP000616885"/>
    </source>
</evidence>
<evidence type="ECO:0000313" key="2">
    <source>
        <dbReference type="EMBL" id="KAF9750015.1"/>
    </source>
</evidence>
<evidence type="ECO:0000256" key="1">
    <source>
        <dbReference type="SAM" id="MobiDB-lite"/>
    </source>
</evidence>
<organism evidence="2 3">
    <name type="scientific">Bionectria ochroleuca</name>
    <name type="common">Gliocladium roseum</name>
    <dbReference type="NCBI Taxonomy" id="29856"/>
    <lineage>
        <taxon>Eukaryota</taxon>
        <taxon>Fungi</taxon>
        <taxon>Dikarya</taxon>
        <taxon>Ascomycota</taxon>
        <taxon>Pezizomycotina</taxon>
        <taxon>Sordariomycetes</taxon>
        <taxon>Hypocreomycetidae</taxon>
        <taxon>Hypocreales</taxon>
        <taxon>Bionectriaceae</taxon>
        <taxon>Clonostachys</taxon>
    </lineage>
</organism>
<dbReference type="EMBL" id="JADCTT010000007">
    <property type="protein sequence ID" value="KAF9750015.1"/>
    <property type="molecule type" value="Genomic_DNA"/>
</dbReference>
<comment type="caution">
    <text evidence="2">The sequence shown here is derived from an EMBL/GenBank/DDBJ whole genome shotgun (WGS) entry which is preliminary data.</text>
</comment>
<feature type="compositionally biased region" description="Basic and acidic residues" evidence="1">
    <location>
        <begin position="28"/>
        <end position="45"/>
    </location>
</feature>
<protein>
    <submittedName>
        <fullName evidence="2">Uncharacterized protein</fullName>
    </submittedName>
</protein>
<proteinExistence type="predicted"/>
<feature type="region of interest" description="Disordered" evidence="1">
    <location>
        <begin position="1"/>
        <end position="45"/>
    </location>
</feature>
<sequence>MDKYHLSRHLPNDDDLPPPYSPSASDDFGAKSDRKDYDYKSPARELGTDGQILTEILDNVRSLLSSVEKMSPPPILLESTFVPAAALGPEWVPSDPGEKSRREVKRLFRIGEQIDYSDKKKSSSYGNDSRSDYTSYSDRSRGKGSGFADWGRFDDDPTDDDAGGSALWWSDEYMAERLANELQPPVANPAKSASSRPPRPKDSTNMVRAFLQSFSDPSRVWPPRHPPSAGSTSRAVPIDEGIPIMTARAEETTFRRENEMGLWESKTGWAIVVRIRSRF</sequence>
<dbReference type="AlphaFoldDB" id="A0A8H7TI82"/>
<reference evidence="2" key="1">
    <citation type="submission" date="2020-10" db="EMBL/GenBank/DDBJ databases">
        <title>High-Quality Genome Resource of Clonostachys rosea strain S41 by Oxford Nanopore Long-Read Sequencing.</title>
        <authorList>
            <person name="Wang H."/>
        </authorList>
    </citation>
    <scope>NUCLEOTIDE SEQUENCE</scope>
    <source>
        <strain evidence="2">S41</strain>
    </source>
</reference>
<dbReference type="Proteomes" id="UP000616885">
    <property type="component" value="Unassembled WGS sequence"/>
</dbReference>
<gene>
    <name evidence="2" type="ORF">IM811_016042</name>
</gene>
<name>A0A8H7TI82_BIOOC</name>
<feature type="region of interest" description="Disordered" evidence="1">
    <location>
        <begin position="182"/>
        <end position="203"/>
    </location>
</feature>
<accession>A0A8H7TI82</accession>